<dbReference type="Gene3D" id="3.10.129.10">
    <property type="entry name" value="Hotdog Thioesterase"/>
    <property type="match status" value="2"/>
</dbReference>
<evidence type="ECO:0008006" key="6">
    <source>
        <dbReference type="Google" id="ProtNLM"/>
    </source>
</evidence>
<dbReference type="Pfam" id="PF13452">
    <property type="entry name" value="FAS1_DH_region"/>
    <property type="match status" value="1"/>
</dbReference>
<dbReference type="InterPro" id="IPR002539">
    <property type="entry name" value="MaoC-like_dom"/>
</dbReference>
<evidence type="ECO:0000259" key="3">
    <source>
        <dbReference type="Pfam" id="PF13452"/>
    </source>
</evidence>
<reference evidence="5" key="1">
    <citation type="journal article" date="2019" name="Int. J. Syst. Evol. Microbiol.">
        <title>The Global Catalogue of Microorganisms (GCM) 10K type strain sequencing project: providing services to taxonomists for standard genome sequencing and annotation.</title>
        <authorList>
            <consortium name="The Broad Institute Genomics Platform"/>
            <consortium name="The Broad Institute Genome Sequencing Center for Infectious Disease"/>
            <person name="Wu L."/>
            <person name="Ma J."/>
        </authorList>
    </citation>
    <scope>NUCLEOTIDE SEQUENCE [LARGE SCALE GENOMIC DNA]</scope>
    <source>
        <strain evidence="5">NBRC 106348</strain>
    </source>
</reference>
<dbReference type="SUPFAM" id="SSF54637">
    <property type="entry name" value="Thioesterase/thiol ester dehydrase-isomerase"/>
    <property type="match status" value="2"/>
</dbReference>
<feature type="domain" description="MaoC-like" evidence="2">
    <location>
        <begin position="104"/>
        <end position="201"/>
    </location>
</feature>
<organism evidence="4 5">
    <name type="scientific">Luteimicrobium album</name>
    <dbReference type="NCBI Taxonomy" id="1054550"/>
    <lineage>
        <taxon>Bacteria</taxon>
        <taxon>Bacillati</taxon>
        <taxon>Actinomycetota</taxon>
        <taxon>Actinomycetes</taxon>
        <taxon>Micrococcales</taxon>
        <taxon>Luteimicrobium</taxon>
    </lineage>
</organism>
<dbReference type="PANTHER" id="PTHR43841">
    <property type="entry name" value="3-HYDROXYACYL-THIOESTER DEHYDRATASE HTDX-RELATED"/>
    <property type="match status" value="1"/>
</dbReference>
<evidence type="ECO:0000313" key="5">
    <source>
        <dbReference type="Proteomes" id="UP001157091"/>
    </source>
</evidence>
<dbReference type="Proteomes" id="UP001157091">
    <property type="component" value="Unassembled WGS sequence"/>
</dbReference>
<dbReference type="PANTHER" id="PTHR43841:SF3">
    <property type="entry name" value="(3R)-HYDROXYACYL-ACP DEHYDRATASE SUBUNIT HADB"/>
    <property type="match status" value="1"/>
</dbReference>
<dbReference type="EMBL" id="BSUK01000001">
    <property type="protein sequence ID" value="GMA22764.1"/>
    <property type="molecule type" value="Genomic_DNA"/>
</dbReference>
<comment type="caution">
    <text evidence="4">The sequence shown here is derived from an EMBL/GenBank/DDBJ whole genome shotgun (WGS) entry which is preliminary data.</text>
</comment>
<dbReference type="Pfam" id="PF01575">
    <property type="entry name" value="MaoC_dehydratas"/>
    <property type="match status" value="1"/>
</dbReference>
<feature type="domain" description="FAS1-like dehydratase" evidence="3">
    <location>
        <begin position="15"/>
        <end position="70"/>
    </location>
</feature>
<sequence length="234" mass="24795">MVVAQRAEAQYIEDDAAGIDFSRVVHADERFTHHRPIVAGDELVTVLHVDSLRERAGITMVSTRCEIFAADDAGNPGEPVSTVVSTLAVRGGRVSAPVLADLEVGQEIGTREVVLDRARLVRYAGASGDFNPIHWNERFATEVGLPGVIAHGMLSMGVAVALVEEWAGDPGRVVDYQTRFARPVPVPDPGTATLTVTGVVGALDAEAGTARIDLTVALDGVRVLAKTQAVVRLT</sequence>
<dbReference type="InterPro" id="IPR039569">
    <property type="entry name" value="FAS1-like_DH_region"/>
</dbReference>
<dbReference type="CDD" id="cd03453">
    <property type="entry name" value="SAV4209_like"/>
    <property type="match status" value="1"/>
</dbReference>
<dbReference type="InterPro" id="IPR029069">
    <property type="entry name" value="HotDog_dom_sf"/>
</dbReference>
<keyword evidence="5" id="KW-1185">Reference proteome</keyword>
<name>A0ABQ6HW67_9MICO</name>
<evidence type="ECO:0000313" key="4">
    <source>
        <dbReference type="EMBL" id="GMA22764.1"/>
    </source>
</evidence>
<gene>
    <name evidence="4" type="ORF">GCM10025864_05230</name>
</gene>
<proteinExistence type="inferred from homology"/>
<evidence type="ECO:0000256" key="1">
    <source>
        <dbReference type="ARBA" id="ARBA00005254"/>
    </source>
</evidence>
<comment type="similarity">
    <text evidence="1">Belongs to the enoyl-CoA hydratase/isomerase family.</text>
</comment>
<protein>
    <recommendedName>
        <fullName evidence="6">MaoC-like domain-containing protein</fullName>
    </recommendedName>
</protein>
<evidence type="ECO:0000259" key="2">
    <source>
        <dbReference type="Pfam" id="PF01575"/>
    </source>
</evidence>
<accession>A0ABQ6HW67</accession>